<dbReference type="EMBL" id="PVWK01000121">
    <property type="protein sequence ID" value="PSB25783.1"/>
    <property type="molecule type" value="Genomic_DNA"/>
</dbReference>
<keyword evidence="3" id="KW-1185">Reference proteome</keyword>
<dbReference type="Proteomes" id="UP000239576">
    <property type="component" value="Unassembled WGS sequence"/>
</dbReference>
<gene>
    <name evidence="2" type="ORF">C7B82_21890</name>
</gene>
<accession>A0A2T1DZ48</accession>
<dbReference type="OrthoDB" id="516945at2"/>
<organism evidence="2 3">
    <name type="scientific">Stenomitos frigidus ULC18</name>
    <dbReference type="NCBI Taxonomy" id="2107698"/>
    <lineage>
        <taxon>Bacteria</taxon>
        <taxon>Bacillati</taxon>
        <taxon>Cyanobacteriota</taxon>
        <taxon>Cyanophyceae</taxon>
        <taxon>Leptolyngbyales</taxon>
        <taxon>Leptolyngbyaceae</taxon>
        <taxon>Stenomitos</taxon>
    </lineage>
</organism>
<comment type="caution">
    <text evidence="2">The sequence shown here is derived from an EMBL/GenBank/DDBJ whole genome shotgun (WGS) entry which is preliminary data.</text>
</comment>
<sequence length="68" mass="7463">MRSIEQLTEELLALPHASRTLLAEKLVGSLEFDTDSGVHNQENSLVLERGNLSPLPGDCSESTTIRRS</sequence>
<evidence type="ECO:0000313" key="2">
    <source>
        <dbReference type="EMBL" id="PSB25783.1"/>
    </source>
</evidence>
<protein>
    <submittedName>
        <fullName evidence="2">Acyl-protein synthetase</fullName>
    </submittedName>
</protein>
<reference evidence="2 3" key="2">
    <citation type="submission" date="2018-03" db="EMBL/GenBank/DDBJ databases">
        <title>The ancient ancestry and fast evolution of plastids.</title>
        <authorList>
            <person name="Moore K.R."/>
            <person name="Magnabosco C."/>
            <person name="Momper L."/>
            <person name="Gold D.A."/>
            <person name="Bosak T."/>
            <person name="Fournier G.P."/>
        </authorList>
    </citation>
    <scope>NUCLEOTIDE SEQUENCE [LARGE SCALE GENOMIC DNA]</scope>
    <source>
        <strain evidence="2 3">ULC18</strain>
    </source>
</reference>
<evidence type="ECO:0000313" key="3">
    <source>
        <dbReference type="Proteomes" id="UP000239576"/>
    </source>
</evidence>
<reference evidence="3" key="1">
    <citation type="submission" date="2018-02" db="EMBL/GenBank/DDBJ databases">
        <authorList>
            <person name="Moore K."/>
            <person name="Momper L."/>
        </authorList>
    </citation>
    <scope>NUCLEOTIDE SEQUENCE [LARGE SCALE GENOMIC DNA]</scope>
    <source>
        <strain evidence="3">ULC18</strain>
    </source>
</reference>
<name>A0A2T1DZ48_9CYAN</name>
<proteinExistence type="predicted"/>
<dbReference type="AlphaFoldDB" id="A0A2T1DZ48"/>
<evidence type="ECO:0000256" key="1">
    <source>
        <dbReference type="SAM" id="MobiDB-lite"/>
    </source>
</evidence>
<feature type="region of interest" description="Disordered" evidence="1">
    <location>
        <begin position="47"/>
        <end position="68"/>
    </location>
</feature>